<evidence type="ECO:0000256" key="2">
    <source>
        <dbReference type="ARBA" id="ARBA00013064"/>
    </source>
</evidence>
<evidence type="ECO:0000256" key="8">
    <source>
        <dbReference type="ARBA" id="ARBA00051722"/>
    </source>
</evidence>
<keyword evidence="3 10" id="KW-0132">Cell division</keyword>
<dbReference type="Pfam" id="PF00581">
    <property type="entry name" value="Rhodanese"/>
    <property type="match status" value="1"/>
</dbReference>
<keyword evidence="4 10" id="KW-0498">Mitosis</keyword>
<evidence type="ECO:0000313" key="14">
    <source>
        <dbReference type="Proteomes" id="UP000076761"/>
    </source>
</evidence>
<feature type="domain" description="Rhodanese" evidence="12">
    <location>
        <begin position="433"/>
        <end position="548"/>
    </location>
</feature>
<dbReference type="GO" id="GO:0004725">
    <property type="term" value="F:protein tyrosine phosphatase activity"/>
    <property type="evidence" value="ECO:0007669"/>
    <property type="project" value="UniProtKB-UniRule"/>
</dbReference>
<feature type="compositionally biased region" description="Low complexity" evidence="11">
    <location>
        <begin position="153"/>
        <end position="164"/>
    </location>
</feature>
<dbReference type="PROSITE" id="PS50206">
    <property type="entry name" value="RHODANESE_3"/>
    <property type="match status" value="1"/>
</dbReference>
<accession>A0A165TCJ8</accession>
<dbReference type="OrthoDB" id="26523at2759"/>
<feature type="region of interest" description="Disordered" evidence="11">
    <location>
        <begin position="351"/>
        <end position="383"/>
    </location>
</feature>
<evidence type="ECO:0000256" key="5">
    <source>
        <dbReference type="ARBA" id="ARBA00022801"/>
    </source>
</evidence>
<dbReference type="InterPro" id="IPR001763">
    <property type="entry name" value="Rhodanese-like_dom"/>
</dbReference>
<dbReference type="GO" id="GO:0110032">
    <property type="term" value="P:positive regulation of G2/MI transition of meiotic cell cycle"/>
    <property type="evidence" value="ECO:0007669"/>
    <property type="project" value="TreeGrafter"/>
</dbReference>
<dbReference type="PANTHER" id="PTHR10828">
    <property type="entry name" value="M-PHASE INDUCER PHOSPHATASE DUAL SPECIFICITY PHOSPHATASE CDC25"/>
    <property type="match status" value="1"/>
</dbReference>
<sequence length="682" mass="74780">MAFFNPPATTTQYLAASPLPSHKFSQRLQRPQDDLDDFLSSDLELSFASTMSINSPVEQHKSLAIVESPVPMDISPAPARPPSPRDLIGKPLIRSLAFNNDCRLFGRDRSNTGSELLSVPRVAKSESTGSSRRMQRPALPSEWLFQGAGPQDSSPASPLGSLSPESEDAMDVDSCNSSLSVEEVEALTSEPTVTAFNALFFDNTSPRRSAESPALSTHSRRRSFSPERVSNFDDLASSSPAPLHSSPSERKFERISSAPLGKPKPSLGGLGGRPRRPTISSLVTTTEHPIRSAYPVLTSAEGDFTTQQAIAAPPIRRAFSAMIPAHGNESFSDDSFDGGDNESPAHAYIQRQKILRRRDGTEDFRPLTGAPAAGSSNMQESPSARFLSAGMPGFGDNEAHGKILPCHRVREDGLMRISCQTLDALMDGAYNNRVAEYFVIDCRFDYEYNGGHIPGAINLNTTVAVEEMLLGAQFNKPKPSVSGDPCKKTVLIFHCEFSVKRAPTFAKYLRSKDRALNHHTYPRIYFPEVYILEGGYSQYFKECGLRCQPFGYVRMDDPKYATSRREDIDQFRKTKFGRTKSYAFGDNFKLPTYTLSNQPKRHTAPSTGTLFGAANASRSRRTNGLATLEEDDNVTDNADDTDTDLGDSPCPPPTKNIVMKGKKLGRAPLARAETLGSSRFGY</sequence>
<dbReference type="SMART" id="SM00450">
    <property type="entry name" value="RHOD"/>
    <property type="match status" value="1"/>
</dbReference>
<comment type="similarity">
    <text evidence="1 10">Belongs to the MPI phosphatase family.</text>
</comment>
<comment type="catalytic activity">
    <reaction evidence="8 10">
        <text>O-phospho-L-tyrosyl-[protein] + H2O = L-tyrosyl-[protein] + phosphate</text>
        <dbReference type="Rhea" id="RHEA:10684"/>
        <dbReference type="Rhea" id="RHEA-COMP:10136"/>
        <dbReference type="Rhea" id="RHEA-COMP:20101"/>
        <dbReference type="ChEBI" id="CHEBI:15377"/>
        <dbReference type="ChEBI" id="CHEBI:43474"/>
        <dbReference type="ChEBI" id="CHEBI:46858"/>
        <dbReference type="ChEBI" id="CHEBI:61978"/>
        <dbReference type="EC" id="3.1.3.48"/>
    </reaction>
</comment>
<dbReference type="GO" id="GO:0010971">
    <property type="term" value="P:positive regulation of G2/M transition of mitotic cell cycle"/>
    <property type="evidence" value="ECO:0007669"/>
    <property type="project" value="TreeGrafter"/>
</dbReference>
<evidence type="ECO:0000256" key="3">
    <source>
        <dbReference type="ARBA" id="ARBA00022618"/>
    </source>
</evidence>
<evidence type="ECO:0000256" key="10">
    <source>
        <dbReference type="RuleBase" id="RU368028"/>
    </source>
</evidence>
<evidence type="ECO:0000256" key="11">
    <source>
        <dbReference type="SAM" id="MobiDB-lite"/>
    </source>
</evidence>
<dbReference type="InterPro" id="IPR036873">
    <property type="entry name" value="Rhodanese-like_dom_sf"/>
</dbReference>
<organism evidence="13 14">
    <name type="scientific">Neolentinus lepideus HHB14362 ss-1</name>
    <dbReference type="NCBI Taxonomy" id="1314782"/>
    <lineage>
        <taxon>Eukaryota</taxon>
        <taxon>Fungi</taxon>
        <taxon>Dikarya</taxon>
        <taxon>Basidiomycota</taxon>
        <taxon>Agaricomycotina</taxon>
        <taxon>Agaricomycetes</taxon>
        <taxon>Gloeophyllales</taxon>
        <taxon>Gloeophyllaceae</taxon>
        <taxon>Neolentinus</taxon>
    </lineage>
</organism>
<evidence type="ECO:0000256" key="7">
    <source>
        <dbReference type="ARBA" id="ARBA00023306"/>
    </source>
</evidence>
<dbReference type="GO" id="GO:0005737">
    <property type="term" value="C:cytoplasm"/>
    <property type="evidence" value="ECO:0007669"/>
    <property type="project" value="TreeGrafter"/>
</dbReference>
<feature type="region of interest" description="Disordered" evidence="11">
    <location>
        <begin position="206"/>
        <end position="286"/>
    </location>
</feature>
<dbReference type="CDD" id="cd01530">
    <property type="entry name" value="Cdc25"/>
    <property type="match status" value="1"/>
</dbReference>
<feature type="compositionally biased region" description="Polar residues" evidence="11">
    <location>
        <begin position="595"/>
        <end position="609"/>
    </location>
</feature>
<dbReference type="GO" id="GO:0005634">
    <property type="term" value="C:nucleus"/>
    <property type="evidence" value="ECO:0007669"/>
    <property type="project" value="TreeGrafter"/>
</dbReference>
<comment type="function">
    <text evidence="10">Tyrosine protein phosphatase which functions as a dosage-dependent inducer of mitotic progression.</text>
</comment>
<evidence type="ECO:0000256" key="9">
    <source>
        <dbReference type="ARBA" id="ARBA00067190"/>
    </source>
</evidence>
<proteinExistence type="inferred from homology"/>
<dbReference type="EC" id="3.1.3.48" evidence="2 10"/>
<keyword evidence="7 10" id="KW-0131">Cell cycle</keyword>
<dbReference type="InterPro" id="IPR000751">
    <property type="entry name" value="MPI_Phosphatase"/>
</dbReference>
<dbReference type="PROSITE" id="PS00380">
    <property type="entry name" value="RHODANESE_1"/>
    <property type="match status" value="1"/>
</dbReference>
<dbReference type="InParanoid" id="A0A165TCJ8"/>
<keyword evidence="5 10" id="KW-0378">Hydrolase</keyword>
<dbReference type="PANTHER" id="PTHR10828:SF17">
    <property type="entry name" value="PROTEIN-TYROSINE-PHOSPHATASE"/>
    <property type="match status" value="1"/>
</dbReference>
<feature type="compositionally biased region" description="Acidic residues" evidence="11">
    <location>
        <begin position="628"/>
        <end position="645"/>
    </location>
</feature>
<dbReference type="Gene3D" id="3.40.250.10">
    <property type="entry name" value="Rhodanese-like domain"/>
    <property type="match status" value="1"/>
</dbReference>
<evidence type="ECO:0000313" key="13">
    <source>
        <dbReference type="EMBL" id="KZT26465.1"/>
    </source>
</evidence>
<protein>
    <recommendedName>
        <fullName evidence="9 10">M-phase inducer phosphatase</fullName>
        <ecNumber evidence="2 10">3.1.3.48</ecNumber>
    </recommendedName>
</protein>
<dbReference type="GO" id="GO:0000086">
    <property type="term" value="P:G2/M transition of mitotic cell cycle"/>
    <property type="evidence" value="ECO:0007669"/>
    <property type="project" value="TreeGrafter"/>
</dbReference>
<evidence type="ECO:0000256" key="1">
    <source>
        <dbReference type="ARBA" id="ARBA00011065"/>
    </source>
</evidence>
<dbReference type="Proteomes" id="UP000076761">
    <property type="component" value="Unassembled WGS sequence"/>
</dbReference>
<dbReference type="GO" id="GO:0051301">
    <property type="term" value="P:cell division"/>
    <property type="evidence" value="ECO:0007669"/>
    <property type="project" value="UniProtKB-UniRule"/>
</dbReference>
<feature type="region of interest" description="Disordered" evidence="11">
    <location>
        <begin position="595"/>
        <end position="662"/>
    </location>
</feature>
<gene>
    <name evidence="13" type="ORF">NEOLEDRAFT_1062774</name>
</gene>
<dbReference type="AlphaFoldDB" id="A0A165TCJ8"/>
<reference evidence="13 14" key="1">
    <citation type="journal article" date="2016" name="Mol. Biol. Evol.">
        <title>Comparative Genomics of Early-Diverging Mushroom-Forming Fungi Provides Insights into the Origins of Lignocellulose Decay Capabilities.</title>
        <authorList>
            <person name="Nagy L.G."/>
            <person name="Riley R."/>
            <person name="Tritt A."/>
            <person name="Adam C."/>
            <person name="Daum C."/>
            <person name="Floudas D."/>
            <person name="Sun H."/>
            <person name="Yadav J.S."/>
            <person name="Pangilinan J."/>
            <person name="Larsson K.H."/>
            <person name="Matsuura K."/>
            <person name="Barry K."/>
            <person name="Labutti K."/>
            <person name="Kuo R."/>
            <person name="Ohm R.A."/>
            <person name="Bhattacharya S.S."/>
            <person name="Shirouzu T."/>
            <person name="Yoshinaga Y."/>
            <person name="Martin F.M."/>
            <person name="Grigoriev I.V."/>
            <person name="Hibbett D.S."/>
        </authorList>
    </citation>
    <scope>NUCLEOTIDE SEQUENCE [LARGE SCALE GENOMIC DNA]</scope>
    <source>
        <strain evidence="13 14">HHB14362 ss-1</strain>
    </source>
</reference>
<evidence type="ECO:0000256" key="4">
    <source>
        <dbReference type="ARBA" id="ARBA00022776"/>
    </source>
</evidence>
<evidence type="ECO:0000259" key="12">
    <source>
        <dbReference type="PROSITE" id="PS50206"/>
    </source>
</evidence>
<dbReference type="SUPFAM" id="SSF52821">
    <property type="entry name" value="Rhodanese/Cell cycle control phosphatase"/>
    <property type="match status" value="1"/>
</dbReference>
<name>A0A165TCJ8_9AGAM</name>
<feature type="region of interest" description="Disordered" evidence="11">
    <location>
        <begin position="116"/>
        <end position="177"/>
    </location>
</feature>
<dbReference type="STRING" id="1314782.A0A165TCJ8"/>
<dbReference type="PRINTS" id="PR00716">
    <property type="entry name" value="MPIPHPHTASE"/>
</dbReference>
<dbReference type="GO" id="GO:0004792">
    <property type="term" value="F:thiosulfate-cyanide sulfurtransferase activity"/>
    <property type="evidence" value="ECO:0007669"/>
    <property type="project" value="InterPro"/>
</dbReference>
<keyword evidence="6 10" id="KW-0904">Protein phosphatase</keyword>
<dbReference type="EMBL" id="KV425566">
    <property type="protein sequence ID" value="KZT26465.1"/>
    <property type="molecule type" value="Genomic_DNA"/>
</dbReference>
<dbReference type="FunFam" id="3.40.250.10:FF:000021">
    <property type="entry name" value="M-phase inducer phosphatase cdc-25.2"/>
    <property type="match status" value="1"/>
</dbReference>
<dbReference type="InterPro" id="IPR001307">
    <property type="entry name" value="Thiosulphate_STrfase_CS"/>
</dbReference>
<keyword evidence="14" id="KW-1185">Reference proteome</keyword>
<feature type="compositionally biased region" description="Low complexity" evidence="11">
    <location>
        <begin position="235"/>
        <end position="246"/>
    </location>
</feature>
<evidence type="ECO:0000256" key="6">
    <source>
        <dbReference type="ARBA" id="ARBA00022912"/>
    </source>
</evidence>